<accession>A0A4Y8N8S7</accession>
<gene>
    <name evidence="1" type="ORF">E2553_13905</name>
</gene>
<name>A0A4Y8N8S7_9BURK</name>
<dbReference type="EMBL" id="SNVI01000001">
    <property type="protein sequence ID" value="TFE46023.1"/>
    <property type="molecule type" value="Genomic_DNA"/>
</dbReference>
<comment type="caution">
    <text evidence="1">The sequence shown here is derived from an EMBL/GenBank/DDBJ whole genome shotgun (WGS) entry which is preliminary data.</text>
</comment>
<dbReference type="GeneID" id="97308471"/>
<dbReference type="RefSeq" id="WP_134457605.1">
    <property type="nucleotide sequence ID" value="NZ_JBHMFL010000134.1"/>
</dbReference>
<dbReference type="AlphaFoldDB" id="A0A4Y8N8S7"/>
<organism evidence="1 2">
    <name type="scientific">Paraburkholderia dipogonis</name>
    <dbReference type="NCBI Taxonomy" id="1211383"/>
    <lineage>
        <taxon>Bacteria</taxon>
        <taxon>Pseudomonadati</taxon>
        <taxon>Pseudomonadota</taxon>
        <taxon>Betaproteobacteria</taxon>
        <taxon>Burkholderiales</taxon>
        <taxon>Burkholderiaceae</taxon>
        <taxon>Paraburkholderia</taxon>
    </lineage>
</organism>
<dbReference type="Pfam" id="PF04250">
    <property type="entry name" value="DUF429"/>
    <property type="match status" value="1"/>
</dbReference>
<evidence type="ECO:0000313" key="2">
    <source>
        <dbReference type="Proteomes" id="UP000297385"/>
    </source>
</evidence>
<dbReference type="InterPro" id="IPR007362">
    <property type="entry name" value="DUF429"/>
</dbReference>
<reference evidence="1 2" key="1">
    <citation type="submission" date="2019-03" db="EMBL/GenBank/DDBJ databases">
        <title>Complete Genome Sequence of Paraburkholderia dipogonis ICMP 19430T, a Nitrogen-fixing Symbiont of the South African Invasive Legume Dipogon lignosus in New Zealand.</title>
        <authorList>
            <person name="De Meyer S.E."/>
        </authorList>
    </citation>
    <scope>NUCLEOTIDE SEQUENCE [LARGE SCALE GENOMIC DNA]</scope>
    <source>
        <strain evidence="1 2">ICMP 19430</strain>
    </source>
</reference>
<evidence type="ECO:0000313" key="1">
    <source>
        <dbReference type="EMBL" id="TFE46023.1"/>
    </source>
</evidence>
<protein>
    <submittedName>
        <fullName evidence="1">DUF429 domain-containing protein</fullName>
    </submittedName>
</protein>
<proteinExistence type="predicted"/>
<dbReference type="Proteomes" id="UP000297385">
    <property type="component" value="Unassembled WGS sequence"/>
</dbReference>
<sequence>MKLERVVAGIDIGGDRKGNHLVILRGTEIVCNISKEPPAYMLEKCLQFEVAAVGIDAPCLWRIGDAGRQAEKELARQRIFSFATPTRELALASQSGFYEWMFNGERVYQTFVPHFPLFTHRGEANGRVCFETFPHAITSALLKTEAASAKKKRTQRREVLKDAGIEAASLRSIDEVDAALCALSAHYLQEARVVTYGDELGGFIVVPAPIDGSRTRKSSCLSD</sequence>